<dbReference type="GeneID" id="93654284"/>
<dbReference type="Gene3D" id="1.20.1280.290">
    <property type="match status" value="1"/>
</dbReference>
<dbReference type="InterPro" id="IPR006603">
    <property type="entry name" value="PQ-loop_rpt"/>
</dbReference>
<dbReference type="PANTHER" id="PTHR16201:SF11">
    <property type="entry name" value="PQ-LOOP REPEAT-CONTAINING PROTEIN"/>
    <property type="match status" value="1"/>
</dbReference>
<dbReference type="Pfam" id="PF04193">
    <property type="entry name" value="PQ-loop"/>
    <property type="match status" value="1"/>
</dbReference>
<evidence type="ECO:0000313" key="7">
    <source>
        <dbReference type="EMBL" id="KAG5416691.1"/>
    </source>
</evidence>
<comment type="caution">
    <text evidence="7">The sequence shown here is derived from an EMBL/GenBank/DDBJ whole genome shotgun (WGS) entry which is preliminary data.</text>
</comment>
<evidence type="ECO:0000256" key="2">
    <source>
        <dbReference type="ARBA" id="ARBA00022692"/>
    </source>
</evidence>
<proteinExistence type="predicted"/>
<dbReference type="RefSeq" id="XP_067545807.1">
    <property type="nucleotide sequence ID" value="XM_067694855.1"/>
</dbReference>
<accession>A0A8H8DAF2</accession>
<dbReference type="Proteomes" id="UP000669133">
    <property type="component" value="Unassembled WGS sequence"/>
</dbReference>
<organism evidence="7 8">
    <name type="scientific">Candida metapsilosis</name>
    <dbReference type="NCBI Taxonomy" id="273372"/>
    <lineage>
        <taxon>Eukaryota</taxon>
        <taxon>Fungi</taxon>
        <taxon>Dikarya</taxon>
        <taxon>Ascomycota</taxon>
        <taxon>Saccharomycotina</taxon>
        <taxon>Pichiomycetes</taxon>
        <taxon>Debaryomycetaceae</taxon>
        <taxon>Candida/Lodderomyces clade</taxon>
        <taxon>Candida</taxon>
    </lineage>
</organism>
<keyword evidence="8" id="KW-1185">Reference proteome</keyword>
<dbReference type="AlphaFoldDB" id="A0A8H8DAF2"/>
<gene>
    <name evidence="7" type="ORF">I9W82_005655</name>
</gene>
<evidence type="ECO:0000256" key="5">
    <source>
        <dbReference type="SAM" id="MobiDB-lite"/>
    </source>
</evidence>
<feature type="transmembrane region" description="Helical" evidence="6">
    <location>
        <begin position="79"/>
        <end position="100"/>
    </location>
</feature>
<feature type="compositionally biased region" description="Basic and acidic residues" evidence="5">
    <location>
        <begin position="151"/>
        <end position="169"/>
    </location>
</feature>
<reference evidence="7 8" key="1">
    <citation type="submission" date="2020-12" db="EMBL/GenBank/DDBJ databases">
        <title>Effect of drift, selection, and recombination on the evolution of hybrid genomes in Candida yeast pathogens.</title>
        <authorList>
            <person name="Mixao V."/>
            <person name="Ksiezopolska E."/>
            <person name="Saus E."/>
            <person name="Boekhout T."/>
            <person name="Gacser A."/>
            <person name="Gabaldon T."/>
        </authorList>
    </citation>
    <scope>NUCLEOTIDE SEQUENCE [LARGE SCALE GENOMIC DNA]</scope>
    <source>
        <strain evidence="7 8">BP57</strain>
    </source>
</reference>
<dbReference type="GO" id="GO:0016020">
    <property type="term" value="C:membrane"/>
    <property type="evidence" value="ECO:0007669"/>
    <property type="project" value="UniProtKB-SubCell"/>
</dbReference>
<keyword evidence="2 6" id="KW-0812">Transmembrane</keyword>
<evidence type="ECO:0000256" key="1">
    <source>
        <dbReference type="ARBA" id="ARBA00004141"/>
    </source>
</evidence>
<name>A0A8H8DAF2_9ASCO</name>
<comment type="subcellular location">
    <subcellularLocation>
        <location evidence="1">Membrane</location>
        <topology evidence="1">Multi-pass membrane protein</topology>
    </subcellularLocation>
</comment>
<sequence length="169" mass="18902">MNDNLFKRDPQDDPFLNCSIFDGASTTNFIFSIIIGYLTTTTVLFSIANVNGLLSAALTVVKYVPQIYTTYTLKHPGTLSIGMMCIQTPGGFVFAATLIFTKGSHWSSWVSYLVAACLQGTLLSLCIYYEYIVGNNTAEELEREEVERIEEENRQATDASEENRLLEQQ</sequence>
<dbReference type="OrthoDB" id="19344at2759"/>
<evidence type="ECO:0000256" key="3">
    <source>
        <dbReference type="ARBA" id="ARBA00022989"/>
    </source>
</evidence>
<evidence type="ECO:0000256" key="6">
    <source>
        <dbReference type="SAM" id="Phobius"/>
    </source>
</evidence>
<evidence type="ECO:0000313" key="8">
    <source>
        <dbReference type="Proteomes" id="UP000669133"/>
    </source>
</evidence>
<feature type="region of interest" description="Disordered" evidence="5">
    <location>
        <begin position="144"/>
        <end position="169"/>
    </location>
</feature>
<protein>
    <submittedName>
        <fullName evidence="7">Uncharacterized protein</fullName>
    </submittedName>
</protein>
<dbReference type="EMBL" id="JAEOAQ010000009">
    <property type="protein sequence ID" value="KAG5416691.1"/>
    <property type="molecule type" value="Genomic_DNA"/>
</dbReference>
<keyword evidence="3 6" id="KW-1133">Transmembrane helix</keyword>
<keyword evidence="4 6" id="KW-0472">Membrane</keyword>
<dbReference type="PANTHER" id="PTHR16201">
    <property type="entry name" value="SEVEN TRANSMEMBRANE PROTEIN 1-RELATED"/>
    <property type="match status" value="1"/>
</dbReference>
<feature type="transmembrane region" description="Helical" evidence="6">
    <location>
        <begin position="29"/>
        <end position="58"/>
    </location>
</feature>
<evidence type="ECO:0000256" key="4">
    <source>
        <dbReference type="ARBA" id="ARBA00023136"/>
    </source>
</evidence>
<feature type="transmembrane region" description="Helical" evidence="6">
    <location>
        <begin position="106"/>
        <end position="129"/>
    </location>
</feature>
<dbReference type="InterPro" id="IPR051415">
    <property type="entry name" value="LAAT-1"/>
</dbReference>